<dbReference type="Gene3D" id="1.20.5.170">
    <property type="match status" value="1"/>
</dbReference>
<protein>
    <recommendedName>
        <fullName evidence="6">X-box-binding protein 1</fullName>
    </recommendedName>
</protein>
<keyword evidence="1" id="KW-0832">Ubl conjugation</keyword>
<feature type="compositionally biased region" description="Pro residues" evidence="7">
    <location>
        <begin position="134"/>
        <end position="154"/>
    </location>
</feature>
<organism evidence="9 10">
    <name type="scientific">Mycena indigotica</name>
    <dbReference type="NCBI Taxonomy" id="2126181"/>
    <lineage>
        <taxon>Eukaryota</taxon>
        <taxon>Fungi</taxon>
        <taxon>Dikarya</taxon>
        <taxon>Basidiomycota</taxon>
        <taxon>Agaricomycotina</taxon>
        <taxon>Agaricomycetes</taxon>
        <taxon>Agaricomycetidae</taxon>
        <taxon>Agaricales</taxon>
        <taxon>Marasmiineae</taxon>
        <taxon>Mycenaceae</taxon>
        <taxon>Mycena</taxon>
    </lineage>
</organism>
<comment type="caution">
    <text evidence="9">The sequence shown here is derived from an EMBL/GenBank/DDBJ whole genome shotgun (WGS) entry which is preliminary data.</text>
</comment>
<keyword evidence="4" id="KW-0804">Transcription</keyword>
<evidence type="ECO:0000256" key="7">
    <source>
        <dbReference type="SAM" id="MobiDB-lite"/>
    </source>
</evidence>
<dbReference type="PANTHER" id="PTHR46542:SF1">
    <property type="entry name" value="X-BOX BINDING PROTEIN 1"/>
    <property type="match status" value="1"/>
</dbReference>
<dbReference type="GO" id="GO:0005634">
    <property type="term" value="C:nucleus"/>
    <property type="evidence" value="ECO:0007669"/>
    <property type="project" value="TreeGrafter"/>
</dbReference>
<feature type="region of interest" description="Disordered" evidence="7">
    <location>
        <begin position="121"/>
        <end position="161"/>
    </location>
</feature>
<evidence type="ECO:0000256" key="3">
    <source>
        <dbReference type="ARBA" id="ARBA00023125"/>
    </source>
</evidence>
<dbReference type="CDD" id="cd14812">
    <property type="entry name" value="bZIP_u3"/>
    <property type="match status" value="1"/>
</dbReference>
<dbReference type="InterPro" id="IPR046347">
    <property type="entry name" value="bZIP_sf"/>
</dbReference>
<dbReference type="PROSITE" id="PS50217">
    <property type="entry name" value="BZIP"/>
    <property type="match status" value="1"/>
</dbReference>
<evidence type="ECO:0000256" key="6">
    <source>
        <dbReference type="ARBA" id="ARBA00040165"/>
    </source>
</evidence>
<feature type="compositionally biased region" description="Low complexity" evidence="7">
    <location>
        <begin position="124"/>
        <end position="133"/>
    </location>
</feature>
<evidence type="ECO:0000313" key="9">
    <source>
        <dbReference type="EMBL" id="KAF7315429.1"/>
    </source>
</evidence>
<evidence type="ECO:0000256" key="1">
    <source>
        <dbReference type="ARBA" id="ARBA00022843"/>
    </source>
</evidence>
<keyword evidence="5" id="KW-0539">Nucleus</keyword>
<dbReference type="InterPro" id="IPR052470">
    <property type="entry name" value="ER_Stress-Reg_TF"/>
</dbReference>
<dbReference type="OrthoDB" id="295274at2759"/>
<dbReference type="InterPro" id="IPR004827">
    <property type="entry name" value="bZIP"/>
</dbReference>
<dbReference type="EMBL" id="JACAZF010000001">
    <property type="protein sequence ID" value="KAF7315429.1"/>
    <property type="molecule type" value="Genomic_DNA"/>
</dbReference>
<keyword evidence="2" id="KW-0805">Transcription regulation</keyword>
<proteinExistence type="predicted"/>
<evidence type="ECO:0000259" key="8">
    <source>
        <dbReference type="PROSITE" id="PS50217"/>
    </source>
</evidence>
<reference evidence="9" key="1">
    <citation type="submission" date="2020-05" db="EMBL/GenBank/DDBJ databases">
        <title>Mycena genomes resolve the evolution of fungal bioluminescence.</title>
        <authorList>
            <person name="Tsai I.J."/>
        </authorList>
    </citation>
    <scope>NUCLEOTIDE SEQUENCE</scope>
    <source>
        <strain evidence="9">171206Taipei</strain>
    </source>
</reference>
<dbReference type="AlphaFoldDB" id="A0A8H6WK74"/>
<dbReference type="GO" id="GO:0000981">
    <property type="term" value="F:DNA-binding transcription factor activity, RNA polymerase II-specific"/>
    <property type="evidence" value="ECO:0007669"/>
    <property type="project" value="TreeGrafter"/>
</dbReference>
<dbReference type="GeneID" id="59340058"/>
<dbReference type="Pfam" id="PF07716">
    <property type="entry name" value="bZIP_2"/>
    <property type="match status" value="1"/>
</dbReference>
<dbReference type="SMART" id="SM00338">
    <property type="entry name" value="BRLZ"/>
    <property type="match status" value="1"/>
</dbReference>
<feature type="region of interest" description="Disordered" evidence="7">
    <location>
        <begin position="1"/>
        <end position="60"/>
    </location>
</feature>
<feature type="region of interest" description="Disordered" evidence="7">
    <location>
        <begin position="243"/>
        <end position="263"/>
    </location>
</feature>
<dbReference type="SUPFAM" id="SSF57959">
    <property type="entry name" value="Leucine zipper domain"/>
    <property type="match status" value="1"/>
</dbReference>
<name>A0A8H6WK74_9AGAR</name>
<dbReference type="RefSeq" id="XP_037225452.1">
    <property type="nucleotide sequence ID" value="XM_037357542.1"/>
</dbReference>
<evidence type="ECO:0000256" key="5">
    <source>
        <dbReference type="ARBA" id="ARBA00023242"/>
    </source>
</evidence>
<gene>
    <name evidence="9" type="ORF">MIND_00057700</name>
</gene>
<keyword evidence="10" id="KW-1185">Reference proteome</keyword>
<feature type="domain" description="BZIP" evidence="8">
    <location>
        <begin position="38"/>
        <end position="81"/>
    </location>
</feature>
<feature type="region of interest" description="Disordered" evidence="7">
    <location>
        <begin position="73"/>
        <end position="101"/>
    </location>
</feature>
<sequence length="346" mass="37769">MSPASVDPSSISMPSPDASEFSEPGPSRKRQRTAASSEERKDARAHRNRIAAQNSRDRRKAQFSYLEQRVTELEEENRQLRAGLVVPASQQDKDRENEELRERIRTLEKGWDVVMKALAAQGLPTSTTSTTPPSTSPQPTPEPTQQSPPPPSAPEPMDKQDSFLEPTITFPISPAPTVSSLDFDLASSPLLTPKTEELDIETTRHLARVASTVPTVALQRTMENLFLEILAPSPHLITANLPLDVPAQGPTSDDSSPSTSYSPQVTAAEILGLEGMMGSDGSEINEEDAQLWSMGAELEVDMLEMDRILELLPAADAAFQQNLDEQFNLGVSWAQVGAESNLVNVF</sequence>
<feature type="compositionally biased region" description="Basic and acidic residues" evidence="7">
    <location>
        <begin position="91"/>
        <end position="101"/>
    </location>
</feature>
<dbReference type="Proteomes" id="UP000636479">
    <property type="component" value="Unassembled WGS sequence"/>
</dbReference>
<keyword evidence="3" id="KW-0238">DNA-binding</keyword>
<evidence type="ECO:0000256" key="2">
    <source>
        <dbReference type="ARBA" id="ARBA00023015"/>
    </source>
</evidence>
<feature type="compositionally biased region" description="Low complexity" evidence="7">
    <location>
        <begin position="250"/>
        <end position="263"/>
    </location>
</feature>
<evidence type="ECO:0000313" key="10">
    <source>
        <dbReference type="Proteomes" id="UP000636479"/>
    </source>
</evidence>
<accession>A0A8H6WK74</accession>
<dbReference type="PROSITE" id="PS00036">
    <property type="entry name" value="BZIP_BASIC"/>
    <property type="match status" value="1"/>
</dbReference>
<dbReference type="PANTHER" id="PTHR46542">
    <property type="entry name" value="X-BOX BINDING PROTEIN 1"/>
    <property type="match status" value="1"/>
</dbReference>
<evidence type="ECO:0000256" key="4">
    <source>
        <dbReference type="ARBA" id="ARBA00023163"/>
    </source>
</evidence>
<dbReference type="GO" id="GO:0000977">
    <property type="term" value="F:RNA polymerase II transcription regulatory region sequence-specific DNA binding"/>
    <property type="evidence" value="ECO:0007669"/>
    <property type="project" value="TreeGrafter"/>
</dbReference>